<evidence type="ECO:0000256" key="1">
    <source>
        <dbReference type="ARBA" id="ARBA00006068"/>
    </source>
</evidence>
<evidence type="ECO:0000313" key="6">
    <source>
        <dbReference type="Proteomes" id="UP001637994"/>
    </source>
</evidence>
<name>A0ABW9MC23_9FIRM</name>
<feature type="compositionally biased region" description="Acidic residues" evidence="2">
    <location>
        <begin position="310"/>
        <end position="320"/>
    </location>
</feature>
<dbReference type="InterPro" id="IPR004474">
    <property type="entry name" value="LytR_CpsA_psr"/>
</dbReference>
<gene>
    <name evidence="5" type="ORF">ACCQ42_03760</name>
</gene>
<reference evidence="5 6" key="1">
    <citation type="journal article" date="2025" name="Anaerobe">
        <title>Description of Anaerococcus kampingiae sp. nov., Anaerococcus groningensis sp. nov., Anaerococcus martiniensis sp. nov., and Anaerococcus cruorum sp. nov., isolated from human clinical specimens.</title>
        <authorList>
            <person name="Boiten K.E."/>
            <person name="Meijer J."/>
            <person name="van Wezel E.M."/>
            <person name="Veloo A.C.M."/>
        </authorList>
    </citation>
    <scope>NUCLEOTIDE SEQUENCE [LARGE SCALE GENOMIC DNA]</scope>
    <source>
        <strain evidence="5 6">ENR0874</strain>
    </source>
</reference>
<dbReference type="Gene3D" id="3.40.630.190">
    <property type="entry name" value="LCP protein"/>
    <property type="match status" value="1"/>
</dbReference>
<protein>
    <submittedName>
        <fullName evidence="5">LCP family protein</fullName>
    </submittedName>
</protein>
<organism evidence="5 6">
    <name type="scientific">Anaerococcus kampingae</name>
    <dbReference type="NCBI Taxonomy" id="3115614"/>
    <lineage>
        <taxon>Bacteria</taxon>
        <taxon>Bacillati</taxon>
        <taxon>Bacillota</taxon>
        <taxon>Tissierellia</taxon>
        <taxon>Tissierellales</taxon>
        <taxon>Peptoniphilaceae</taxon>
        <taxon>Anaerococcus</taxon>
    </lineage>
</organism>
<keyword evidence="3" id="KW-0732">Signal</keyword>
<feature type="chain" id="PRO_5047504254" evidence="3">
    <location>
        <begin position="24"/>
        <end position="441"/>
    </location>
</feature>
<dbReference type="RefSeq" id="WP_410035432.1">
    <property type="nucleotide sequence ID" value="NZ_JBGMEF010000017.1"/>
</dbReference>
<feature type="domain" description="Cell envelope-related transcriptional attenuator" evidence="4">
    <location>
        <begin position="73"/>
        <end position="215"/>
    </location>
</feature>
<dbReference type="PANTHER" id="PTHR33392">
    <property type="entry name" value="POLYISOPRENYL-TEICHOIC ACID--PEPTIDOGLYCAN TEICHOIC ACID TRANSFERASE TAGU"/>
    <property type="match status" value="1"/>
</dbReference>
<keyword evidence="6" id="KW-1185">Reference proteome</keyword>
<dbReference type="EMBL" id="JBGMEF010000017">
    <property type="protein sequence ID" value="MFO3666882.1"/>
    <property type="molecule type" value="Genomic_DNA"/>
</dbReference>
<feature type="compositionally biased region" description="Polar residues" evidence="2">
    <location>
        <begin position="384"/>
        <end position="393"/>
    </location>
</feature>
<evidence type="ECO:0000259" key="4">
    <source>
        <dbReference type="Pfam" id="PF03816"/>
    </source>
</evidence>
<dbReference type="PANTHER" id="PTHR33392:SF6">
    <property type="entry name" value="POLYISOPRENYL-TEICHOIC ACID--PEPTIDOGLYCAN TEICHOIC ACID TRANSFERASE TAGU"/>
    <property type="match status" value="1"/>
</dbReference>
<evidence type="ECO:0000256" key="3">
    <source>
        <dbReference type="SAM" id="SignalP"/>
    </source>
</evidence>
<feature type="compositionally biased region" description="Low complexity" evidence="2">
    <location>
        <begin position="347"/>
        <end position="376"/>
    </location>
</feature>
<proteinExistence type="inferred from homology"/>
<feature type="signal peptide" evidence="3">
    <location>
        <begin position="1"/>
        <end position="23"/>
    </location>
</feature>
<accession>A0ABW9MC23</accession>
<comment type="caution">
    <text evidence="5">The sequence shown here is derived from an EMBL/GenBank/DDBJ whole genome shotgun (WGS) entry which is preliminary data.</text>
</comment>
<evidence type="ECO:0000256" key="2">
    <source>
        <dbReference type="SAM" id="MobiDB-lite"/>
    </source>
</evidence>
<sequence length="441" mass="49774">MKIKKILAIVFVFALSFIGSKFAFDFLNQRTDPTYAGSGFEDNAVKKSDNEYLILMVGVDQAAGEENNEDFTRTDTIMLLKANTKDGTIKLLSVPRDSRVKIRTSFDKVNHAHAFGGIELTIQTLRNFLGLDIDYYVQINYKALVDIVDAIGGVDYQVPEGVEIDKWGIHVRPGMNHFDGTQTMWYLRTRHIYLTGDIGRVGAQQDFVKAMVDQAVKKSKQMNLMTIASTYIKYVKTNLPMSVIADLLSNIDTFSSDKVETFTVPGHEETINATSYYIPDVEGTWAIRDKVFADFKLSKWKEEDSGFVTNDEEESSEESTPDTKTFIPNLAKPQPSNEAPVYNQAPSYNNNYNYNNNTYRQNNTNNNSNNNYNYQNSHEEEYEQTPSHNQSTEPVEEERPTPAKPEPNQSPAKEAPSGNESNIIEYEPMPSIDGEGQSEGE</sequence>
<feature type="region of interest" description="Disordered" evidence="2">
    <location>
        <begin position="304"/>
        <end position="441"/>
    </location>
</feature>
<dbReference type="Proteomes" id="UP001637994">
    <property type="component" value="Unassembled WGS sequence"/>
</dbReference>
<comment type="similarity">
    <text evidence="1">Belongs to the LytR/CpsA/Psr (LCP) family.</text>
</comment>
<dbReference type="InterPro" id="IPR050922">
    <property type="entry name" value="LytR/CpsA/Psr_CW_biosynth"/>
</dbReference>
<evidence type="ECO:0000313" key="5">
    <source>
        <dbReference type="EMBL" id="MFO3666882.1"/>
    </source>
</evidence>
<dbReference type="Pfam" id="PF03816">
    <property type="entry name" value="LytR_cpsA_psr"/>
    <property type="match status" value="1"/>
</dbReference>
<dbReference type="NCBIfam" id="TIGR00350">
    <property type="entry name" value="lytR_cpsA_psr"/>
    <property type="match status" value="1"/>
</dbReference>